<feature type="transmembrane region" description="Helical" evidence="1">
    <location>
        <begin position="91"/>
        <end position="113"/>
    </location>
</feature>
<feature type="transmembrane region" description="Helical" evidence="1">
    <location>
        <begin position="34"/>
        <end position="55"/>
    </location>
</feature>
<accession>A0A934NH21</accession>
<dbReference type="RefSeq" id="WP_338178085.1">
    <property type="nucleotide sequence ID" value="NZ_JAEKNQ010000028.1"/>
</dbReference>
<protein>
    <recommendedName>
        <fullName evidence="4">DUF3147 domain-containing protein</fullName>
    </recommendedName>
</protein>
<evidence type="ECO:0000313" key="3">
    <source>
        <dbReference type="Proteomes" id="UP000620075"/>
    </source>
</evidence>
<dbReference type="EMBL" id="JAEKNQ010000028">
    <property type="protein sequence ID" value="MBJ7602932.1"/>
    <property type="molecule type" value="Genomic_DNA"/>
</dbReference>
<reference evidence="2 3" key="1">
    <citation type="submission" date="2020-10" db="EMBL/GenBank/DDBJ databases">
        <title>Ca. Dormibacterota MAGs.</title>
        <authorList>
            <person name="Montgomery K."/>
        </authorList>
    </citation>
    <scope>NUCLEOTIDE SEQUENCE [LARGE SCALE GENOMIC DNA]</scope>
    <source>
        <strain evidence="2">SC8811_S16_3</strain>
    </source>
</reference>
<proteinExistence type="predicted"/>
<evidence type="ECO:0000313" key="2">
    <source>
        <dbReference type="EMBL" id="MBJ7602932.1"/>
    </source>
</evidence>
<sequence length="115" mass="11608">MHSIPWSEVLVKSVAAGLFVVVISVLSTMFRPQFFAGLFAGAPSVATVGLLLTGLNQPPKAASEAGGMILGAVGLVASTVTAAVLLPRWGAFGACAGSWAVWGLIAGLLYLLVPG</sequence>
<gene>
    <name evidence="2" type="ORF">JF888_07040</name>
</gene>
<organism evidence="2 3">
    <name type="scientific">Candidatus Dormiibacter inghamiae</name>
    <dbReference type="NCBI Taxonomy" id="3127013"/>
    <lineage>
        <taxon>Bacteria</taxon>
        <taxon>Bacillati</taxon>
        <taxon>Candidatus Dormiibacterota</taxon>
        <taxon>Candidatus Dormibacteria</taxon>
        <taxon>Candidatus Dormibacterales</taxon>
        <taxon>Candidatus Dormibacteraceae</taxon>
        <taxon>Candidatus Dormiibacter</taxon>
    </lineage>
</organism>
<keyword evidence="1" id="KW-0812">Transmembrane</keyword>
<evidence type="ECO:0000256" key="1">
    <source>
        <dbReference type="SAM" id="Phobius"/>
    </source>
</evidence>
<keyword evidence="1" id="KW-1133">Transmembrane helix</keyword>
<evidence type="ECO:0008006" key="4">
    <source>
        <dbReference type="Google" id="ProtNLM"/>
    </source>
</evidence>
<comment type="caution">
    <text evidence="2">The sequence shown here is derived from an EMBL/GenBank/DDBJ whole genome shotgun (WGS) entry which is preliminary data.</text>
</comment>
<dbReference type="Proteomes" id="UP000620075">
    <property type="component" value="Unassembled WGS sequence"/>
</dbReference>
<dbReference type="AlphaFoldDB" id="A0A934NH21"/>
<name>A0A934NH21_9BACT</name>
<feature type="transmembrane region" description="Helical" evidence="1">
    <location>
        <begin position="9"/>
        <end position="28"/>
    </location>
</feature>
<keyword evidence="1" id="KW-0472">Membrane</keyword>
<feature type="transmembrane region" description="Helical" evidence="1">
    <location>
        <begin position="67"/>
        <end position="85"/>
    </location>
</feature>